<dbReference type="STRING" id="1314674.A0A0D7B7Q1"/>
<sequence>MKKVKVKRDASAPKRKKTVKSALSVAHPEPENWRRVYALIQQHREEEVAPVDTMGCDSAGRFESDARSQRLSILFSLILSAQTKDEYTDAAMKNLRAAVGGCITVDALLNTSSKDIQSAVRPAGMAEKKTKYLLETAKLLKEHFDSDVPRTVEGLMSLSGVGPKITFLALQVAWNQNDGIGVDVHVHRLSNVLGWNSPEAADEERTRINLESWLPKEYWKEVNHLLVGFGQTICSKKTPKCGQCRVNAAGLCPSAREESQSRLSKEEVAALEIKLEDSEALYKIEPV</sequence>
<dbReference type="GO" id="GO:0005634">
    <property type="term" value="C:nucleus"/>
    <property type="evidence" value="ECO:0007669"/>
    <property type="project" value="UniProtKB-SubCell"/>
</dbReference>
<keyword evidence="6 8" id="KW-0326">Glycosidase</keyword>
<dbReference type="Gene3D" id="1.10.1670.10">
    <property type="entry name" value="Helix-hairpin-Helix base-excision DNA repair enzymes (C-terminal)"/>
    <property type="match status" value="1"/>
</dbReference>
<name>A0A0D7B7Q1_9AGAR</name>
<dbReference type="InterPro" id="IPR011257">
    <property type="entry name" value="DNA_glycosylase"/>
</dbReference>
<evidence type="ECO:0000256" key="9">
    <source>
        <dbReference type="SAM" id="MobiDB-lite"/>
    </source>
</evidence>
<evidence type="ECO:0000256" key="7">
    <source>
        <dbReference type="ARBA" id="ARBA00044632"/>
    </source>
</evidence>
<dbReference type="CDD" id="cd00056">
    <property type="entry name" value="ENDO3c"/>
    <property type="match status" value="1"/>
</dbReference>
<feature type="domain" description="HhH-GPD" evidence="10">
    <location>
        <begin position="79"/>
        <end position="232"/>
    </location>
</feature>
<dbReference type="EMBL" id="KN880563">
    <property type="protein sequence ID" value="KIY66179.1"/>
    <property type="molecule type" value="Genomic_DNA"/>
</dbReference>
<dbReference type="GO" id="GO:0003677">
    <property type="term" value="F:DNA binding"/>
    <property type="evidence" value="ECO:0007669"/>
    <property type="project" value="UniProtKB-UniRule"/>
</dbReference>
<evidence type="ECO:0000259" key="10">
    <source>
        <dbReference type="SMART" id="SM00478"/>
    </source>
</evidence>
<comment type="caution">
    <text evidence="8">Lacks conserved residue(s) required for the propagation of feature annotation.</text>
</comment>
<dbReference type="InterPro" id="IPR003265">
    <property type="entry name" value="HhH-GPD_domain"/>
</dbReference>
<dbReference type="GO" id="GO:0005739">
    <property type="term" value="C:mitochondrion"/>
    <property type="evidence" value="ECO:0007669"/>
    <property type="project" value="UniProtKB-SubCell"/>
</dbReference>
<dbReference type="SMART" id="SM00478">
    <property type="entry name" value="ENDO3c"/>
    <property type="match status" value="1"/>
</dbReference>
<dbReference type="GO" id="GO:0006285">
    <property type="term" value="P:base-excision repair, AP site formation"/>
    <property type="evidence" value="ECO:0007669"/>
    <property type="project" value="UniProtKB-UniRule"/>
</dbReference>
<reference evidence="11 12" key="1">
    <citation type="journal article" date="2015" name="Fungal Genet. Biol.">
        <title>Evolution of novel wood decay mechanisms in Agaricales revealed by the genome sequences of Fistulina hepatica and Cylindrobasidium torrendii.</title>
        <authorList>
            <person name="Floudas D."/>
            <person name="Held B.W."/>
            <person name="Riley R."/>
            <person name="Nagy L.G."/>
            <person name="Koehler G."/>
            <person name="Ransdell A.S."/>
            <person name="Younus H."/>
            <person name="Chow J."/>
            <person name="Chiniquy J."/>
            <person name="Lipzen A."/>
            <person name="Tritt A."/>
            <person name="Sun H."/>
            <person name="Haridas S."/>
            <person name="LaButti K."/>
            <person name="Ohm R.A."/>
            <person name="Kues U."/>
            <person name="Blanchette R.A."/>
            <person name="Grigoriev I.V."/>
            <person name="Minto R.E."/>
            <person name="Hibbett D.S."/>
        </authorList>
    </citation>
    <scope>NUCLEOTIDE SEQUENCE [LARGE SCALE GENOMIC DNA]</scope>
    <source>
        <strain evidence="11 12">FP15055 ss-10</strain>
    </source>
</reference>
<comment type="similarity">
    <text evidence="1 8">Belongs to the Nth/MutY family.</text>
</comment>
<comment type="catalytic activity">
    <reaction evidence="7 8">
        <text>2'-deoxyribonucleotide-(2'-deoxyribose 5'-phosphate)-2'-deoxyribonucleotide-DNA = a 3'-end 2'-deoxyribonucleotide-(2,3-dehydro-2,3-deoxyribose 5'-phosphate)-DNA + a 5'-end 5'-phospho-2'-deoxyribonucleoside-DNA + H(+)</text>
        <dbReference type="Rhea" id="RHEA:66592"/>
        <dbReference type="Rhea" id="RHEA-COMP:13180"/>
        <dbReference type="Rhea" id="RHEA-COMP:16897"/>
        <dbReference type="Rhea" id="RHEA-COMP:17067"/>
        <dbReference type="ChEBI" id="CHEBI:15378"/>
        <dbReference type="ChEBI" id="CHEBI:136412"/>
        <dbReference type="ChEBI" id="CHEBI:157695"/>
        <dbReference type="ChEBI" id="CHEBI:167181"/>
        <dbReference type="EC" id="4.2.99.18"/>
    </reaction>
</comment>
<accession>A0A0D7B7Q1</accession>
<dbReference type="GO" id="GO:0006289">
    <property type="term" value="P:nucleotide-excision repair"/>
    <property type="evidence" value="ECO:0007669"/>
    <property type="project" value="TreeGrafter"/>
</dbReference>
<dbReference type="PANTHER" id="PTHR43286">
    <property type="entry name" value="ENDONUCLEASE III-LIKE PROTEIN 1"/>
    <property type="match status" value="1"/>
</dbReference>
<keyword evidence="4 8" id="KW-0234">DNA repair</keyword>
<dbReference type="Pfam" id="PF00730">
    <property type="entry name" value="HhH-GPD"/>
    <property type="match status" value="1"/>
</dbReference>
<evidence type="ECO:0000313" key="11">
    <source>
        <dbReference type="EMBL" id="KIY66179.1"/>
    </source>
</evidence>
<dbReference type="AlphaFoldDB" id="A0A0D7B7Q1"/>
<keyword evidence="2 8" id="KW-0227">DNA damage</keyword>
<dbReference type="FunFam" id="1.10.340.30:FF:000001">
    <property type="entry name" value="Endonuclease III"/>
    <property type="match status" value="1"/>
</dbReference>
<evidence type="ECO:0000256" key="2">
    <source>
        <dbReference type="ARBA" id="ARBA00022763"/>
    </source>
</evidence>
<proteinExistence type="inferred from homology"/>
<evidence type="ECO:0000313" key="12">
    <source>
        <dbReference type="Proteomes" id="UP000054007"/>
    </source>
</evidence>
<comment type="function">
    <text evidence="8">Bifunctional DNA N-glycosylase with associated apurinic/apyrimidinic (AP) lyase function that catalyzes the first step in base excision repair (BER), the primary repair pathway for the repair of oxidative DNA damage. The DNA N-glycosylase activity releases the damaged DNA base from DNA by cleaving the N-glycosidic bond, leaving an AP site. The AP lyase activity cleaves the phosphodiester bond 3' to the AP site by a beta-elimination. Primarily recognizes and repairs oxidative base damage of pyrimidines.</text>
</comment>
<keyword evidence="8" id="KW-0496">Mitochondrion</keyword>
<protein>
    <recommendedName>
        <fullName evidence="8">Endonuclease III homolog</fullName>
        <ecNumber evidence="8">3.2.2.-</ecNumber>
        <ecNumber evidence="8">4.2.99.18</ecNumber>
    </recommendedName>
    <alternativeName>
        <fullName evidence="8">Bifunctional DNA N-glycosylase/DNA-(apurinic or apyrimidinic site) lyase</fullName>
        <shortName evidence="8">DNA glycosylase/AP lyase</shortName>
    </alternativeName>
</protein>
<keyword evidence="8" id="KW-0539">Nucleus</keyword>
<keyword evidence="12" id="KW-1185">Reference proteome</keyword>
<evidence type="ECO:0000256" key="5">
    <source>
        <dbReference type="ARBA" id="ARBA00023239"/>
    </source>
</evidence>
<feature type="region of interest" description="Disordered" evidence="9">
    <location>
        <begin position="1"/>
        <end position="25"/>
    </location>
</feature>
<dbReference type="EC" id="3.2.2.-" evidence="8"/>
<dbReference type="Gene3D" id="1.10.340.30">
    <property type="entry name" value="Hypothetical protein, domain 2"/>
    <property type="match status" value="1"/>
</dbReference>
<dbReference type="GO" id="GO:0000703">
    <property type="term" value="F:oxidized pyrimidine nucleobase lesion DNA N-glycosylase activity"/>
    <property type="evidence" value="ECO:0007669"/>
    <property type="project" value="UniProtKB-UniRule"/>
</dbReference>
<evidence type="ECO:0000256" key="8">
    <source>
        <dbReference type="HAMAP-Rule" id="MF_03183"/>
    </source>
</evidence>
<evidence type="ECO:0000256" key="4">
    <source>
        <dbReference type="ARBA" id="ARBA00023204"/>
    </source>
</evidence>
<dbReference type="InterPro" id="IPR030841">
    <property type="entry name" value="NTH1"/>
</dbReference>
<keyword evidence="5 8" id="KW-0456">Lyase</keyword>
<evidence type="ECO:0000256" key="3">
    <source>
        <dbReference type="ARBA" id="ARBA00022801"/>
    </source>
</evidence>
<comment type="subcellular location">
    <subcellularLocation>
        <location evidence="8">Nucleus</location>
    </subcellularLocation>
    <subcellularLocation>
        <location evidence="8">Mitochondrion</location>
    </subcellularLocation>
</comment>
<keyword evidence="3 8" id="KW-0378">Hydrolase</keyword>
<dbReference type="EC" id="4.2.99.18" evidence="8"/>
<dbReference type="GO" id="GO:0140078">
    <property type="term" value="F:class I DNA-(apurinic or apyrimidinic site) endonuclease activity"/>
    <property type="evidence" value="ECO:0007669"/>
    <property type="project" value="UniProtKB-EC"/>
</dbReference>
<evidence type="ECO:0000256" key="1">
    <source>
        <dbReference type="ARBA" id="ARBA00008343"/>
    </source>
</evidence>
<dbReference type="Proteomes" id="UP000054007">
    <property type="component" value="Unassembled WGS sequence"/>
</dbReference>
<evidence type="ECO:0000256" key="6">
    <source>
        <dbReference type="ARBA" id="ARBA00023295"/>
    </source>
</evidence>
<dbReference type="SUPFAM" id="SSF48150">
    <property type="entry name" value="DNA-glycosylase"/>
    <property type="match status" value="1"/>
</dbReference>
<dbReference type="PANTHER" id="PTHR43286:SF1">
    <property type="entry name" value="ENDONUCLEASE III-LIKE PROTEIN 1"/>
    <property type="match status" value="1"/>
</dbReference>
<gene>
    <name evidence="8" type="primary">NTH1</name>
    <name evidence="11" type="ORF">CYLTODRAFT_378195</name>
</gene>
<organism evidence="11 12">
    <name type="scientific">Cylindrobasidium torrendii FP15055 ss-10</name>
    <dbReference type="NCBI Taxonomy" id="1314674"/>
    <lineage>
        <taxon>Eukaryota</taxon>
        <taxon>Fungi</taxon>
        <taxon>Dikarya</taxon>
        <taxon>Basidiomycota</taxon>
        <taxon>Agaricomycotina</taxon>
        <taxon>Agaricomycetes</taxon>
        <taxon>Agaricomycetidae</taxon>
        <taxon>Agaricales</taxon>
        <taxon>Marasmiineae</taxon>
        <taxon>Physalacriaceae</taxon>
        <taxon>Cylindrobasidium</taxon>
    </lineage>
</organism>
<dbReference type="HAMAP" id="MF_03183">
    <property type="entry name" value="Endonuclease_III_Nth"/>
    <property type="match status" value="1"/>
</dbReference>
<dbReference type="InterPro" id="IPR023170">
    <property type="entry name" value="HhH_base_excis_C"/>
</dbReference>
<dbReference type="OrthoDB" id="2099276at2759"/>